<accession>A0AAV7WLH4</accession>
<dbReference type="Proteomes" id="UP001066276">
    <property type="component" value="Chromosome 1_1"/>
</dbReference>
<protein>
    <submittedName>
        <fullName evidence="1">Uncharacterized protein</fullName>
    </submittedName>
</protein>
<gene>
    <name evidence="1" type="ORF">NDU88_001050</name>
</gene>
<organism evidence="1 2">
    <name type="scientific">Pleurodeles waltl</name>
    <name type="common">Iberian ribbed newt</name>
    <dbReference type="NCBI Taxonomy" id="8319"/>
    <lineage>
        <taxon>Eukaryota</taxon>
        <taxon>Metazoa</taxon>
        <taxon>Chordata</taxon>
        <taxon>Craniata</taxon>
        <taxon>Vertebrata</taxon>
        <taxon>Euteleostomi</taxon>
        <taxon>Amphibia</taxon>
        <taxon>Batrachia</taxon>
        <taxon>Caudata</taxon>
        <taxon>Salamandroidea</taxon>
        <taxon>Salamandridae</taxon>
        <taxon>Pleurodelinae</taxon>
        <taxon>Pleurodeles</taxon>
    </lineage>
</organism>
<dbReference type="AlphaFoldDB" id="A0AAV7WLH4"/>
<keyword evidence="2" id="KW-1185">Reference proteome</keyword>
<name>A0AAV7WLH4_PLEWA</name>
<proteinExistence type="predicted"/>
<evidence type="ECO:0000313" key="2">
    <source>
        <dbReference type="Proteomes" id="UP001066276"/>
    </source>
</evidence>
<reference evidence="1" key="1">
    <citation type="journal article" date="2022" name="bioRxiv">
        <title>Sequencing and chromosome-scale assembly of the giantPleurodeles waltlgenome.</title>
        <authorList>
            <person name="Brown T."/>
            <person name="Elewa A."/>
            <person name="Iarovenko S."/>
            <person name="Subramanian E."/>
            <person name="Araus A.J."/>
            <person name="Petzold A."/>
            <person name="Susuki M."/>
            <person name="Suzuki K.-i.T."/>
            <person name="Hayashi T."/>
            <person name="Toyoda A."/>
            <person name="Oliveira C."/>
            <person name="Osipova E."/>
            <person name="Leigh N.D."/>
            <person name="Simon A."/>
            <person name="Yun M.H."/>
        </authorList>
    </citation>
    <scope>NUCLEOTIDE SEQUENCE</scope>
    <source>
        <strain evidence="1">20211129_DDA</strain>
        <tissue evidence="1">Liver</tissue>
    </source>
</reference>
<evidence type="ECO:0000313" key="1">
    <source>
        <dbReference type="EMBL" id="KAJ1213413.1"/>
    </source>
</evidence>
<dbReference type="EMBL" id="JANPWB010000001">
    <property type="protein sequence ID" value="KAJ1213413.1"/>
    <property type="molecule type" value="Genomic_DNA"/>
</dbReference>
<comment type="caution">
    <text evidence="1">The sequence shown here is derived from an EMBL/GenBank/DDBJ whole genome shotgun (WGS) entry which is preliminary data.</text>
</comment>
<sequence>MVYIYSQMDTKRKAQQFQGFGRRATGKWTCVCHGHKRICAAAVDIVLPSVPVKDSGSEPAYAEIHMLVGVNLRHGLIDLLCYATVARAALPSHFRYETGWTPEYDIRTSASSRKELSTFICISDFSMMVLQKPQ</sequence>